<proteinExistence type="predicted"/>
<keyword evidence="3" id="KW-1185">Reference proteome</keyword>
<evidence type="ECO:0000313" key="3">
    <source>
        <dbReference type="Proteomes" id="UP000218334"/>
    </source>
</evidence>
<name>A0A2H3B578_9AGAR</name>
<dbReference type="EMBL" id="KZ293454">
    <property type="protein sequence ID" value="PBK64014.1"/>
    <property type="molecule type" value="Genomic_DNA"/>
</dbReference>
<organism evidence="2 3">
    <name type="scientific">Armillaria solidipes</name>
    <dbReference type="NCBI Taxonomy" id="1076256"/>
    <lineage>
        <taxon>Eukaryota</taxon>
        <taxon>Fungi</taxon>
        <taxon>Dikarya</taxon>
        <taxon>Basidiomycota</taxon>
        <taxon>Agaricomycotina</taxon>
        <taxon>Agaricomycetes</taxon>
        <taxon>Agaricomycetidae</taxon>
        <taxon>Agaricales</taxon>
        <taxon>Marasmiineae</taxon>
        <taxon>Physalacriaceae</taxon>
        <taxon>Armillaria</taxon>
    </lineage>
</organism>
<protein>
    <submittedName>
        <fullName evidence="2">Uncharacterized protein</fullName>
    </submittedName>
</protein>
<evidence type="ECO:0000256" key="1">
    <source>
        <dbReference type="SAM" id="MobiDB-lite"/>
    </source>
</evidence>
<dbReference type="AlphaFoldDB" id="A0A2H3B578"/>
<evidence type="ECO:0000313" key="2">
    <source>
        <dbReference type="EMBL" id="PBK64014.1"/>
    </source>
</evidence>
<dbReference type="Proteomes" id="UP000218334">
    <property type="component" value="Unassembled WGS sequence"/>
</dbReference>
<sequence length="105" mass="11629">MCRRRHLFIAIPYTVSGMSTSDVATLSTSLKKLYDKGSPIPSSVFALDKTFPRFNVRRLAASLVSSILRAANRRFVGVLAGNNLDPTAMSSPPKNYRTTPKFSYE</sequence>
<accession>A0A2H3B578</accession>
<reference evidence="3" key="1">
    <citation type="journal article" date="2017" name="Nat. Ecol. Evol.">
        <title>Genome expansion and lineage-specific genetic innovations in the forest pathogenic fungi Armillaria.</title>
        <authorList>
            <person name="Sipos G."/>
            <person name="Prasanna A.N."/>
            <person name="Walter M.C."/>
            <person name="O'Connor E."/>
            <person name="Balint B."/>
            <person name="Krizsan K."/>
            <person name="Kiss B."/>
            <person name="Hess J."/>
            <person name="Varga T."/>
            <person name="Slot J."/>
            <person name="Riley R."/>
            <person name="Boka B."/>
            <person name="Rigling D."/>
            <person name="Barry K."/>
            <person name="Lee J."/>
            <person name="Mihaltcheva S."/>
            <person name="LaButti K."/>
            <person name="Lipzen A."/>
            <person name="Waldron R."/>
            <person name="Moloney N.M."/>
            <person name="Sperisen C."/>
            <person name="Kredics L."/>
            <person name="Vagvoelgyi C."/>
            <person name="Patrignani A."/>
            <person name="Fitzpatrick D."/>
            <person name="Nagy I."/>
            <person name="Doyle S."/>
            <person name="Anderson J.B."/>
            <person name="Grigoriev I.V."/>
            <person name="Gueldener U."/>
            <person name="Muensterkoetter M."/>
            <person name="Nagy L.G."/>
        </authorList>
    </citation>
    <scope>NUCLEOTIDE SEQUENCE [LARGE SCALE GENOMIC DNA]</scope>
    <source>
        <strain evidence="3">28-4</strain>
    </source>
</reference>
<gene>
    <name evidence="2" type="ORF">ARMSODRAFT_979404</name>
</gene>
<feature type="region of interest" description="Disordered" evidence="1">
    <location>
        <begin position="84"/>
        <end position="105"/>
    </location>
</feature>